<feature type="transmembrane region" description="Helical" evidence="6">
    <location>
        <begin position="137"/>
        <end position="161"/>
    </location>
</feature>
<comment type="subcellular location">
    <subcellularLocation>
        <location evidence="1">Cell membrane</location>
        <topology evidence="1">Multi-pass membrane protein</topology>
    </subcellularLocation>
</comment>
<feature type="transmembrane region" description="Helical" evidence="6">
    <location>
        <begin position="401"/>
        <end position="420"/>
    </location>
</feature>
<dbReference type="AlphaFoldDB" id="A0A5B8ST78"/>
<reference evidence="8 9" key="1">
    <citation type="submission" date="2019-06" db="EMBL/GenBank/DDBJ databases">
        <title>Genome analyses of bacteria isolated from kimchi.</title>
        <authorList>
            <person name="Lee S."/>
            <person name="Ahn S."/>
            <person name="Roh S."/>
        </authorList>
    </citation>
    <scope>NUCLEOTIDE SEQUENCE [LARGE SCALE GENOMIC DNA]</scope>
    <source>
        <strain evidence="8 9">CBA4606</strain>
    </source>
</reference>
<feature type="transmembrane region" description="Helical" evidence="6">
    <location>
        <begin position="499"/>
        <end position="519"/>
    </location>
</feature>
<dbReference type="InterPro" id="IPR051211">
    <property type="entry name" value="PG_lysyltransferase"/>
</dbReference>
<feature type="transmembrane region" description="Helical" evidence="6">
    <location>
        <begin position="330"/>
        <end position="354"/>
    </location>
</feature>
<evidence type="ECO:0000259" key="7">
    <source>
        <dbReference type="Pfam" id="PF09924"/>
    </source>
</evidence>
<proteinExistence type="predicted"/>
<feature type="transmembrane region" description="Helical" evidence="6">
    <location>
        <begin position="299"/>
        <end position="318"/>
    </location>
</feature>
<sequence length="860" mass="93075">MPIKALIKPVVSWAGLGGRWRTAWPMLVGIGLFGLALWVVHGELAHLDLRTILKQIAAMPPGIVMLAILATAGSYLCLTGYDRLALRWIGRPFAYRRIALASFTAYVLANSVGYSVLSGGAVRYKLYGGWGLGVAEIAKLIGFVAWTTTLGITTILGIAAIGEGQRLAVLVGLPGWFGPLFGAVVLLIPAGWLVLAALKIGRLTWRGHTVTIPSLPIASGQILVSVVDHAFSALALYLLLPDHAGFGPLGFLGLYVIAITAGLISHVPGGVGVFEAVILLVVPQEAHGGTLAALVTYRLVYYLLPLALAGLLLAARALRRPSRGLMSWSLPLAPSLFAVLVFVSGLLLLISGATPAIESRIDWLNAILPLGVIEVSHFFGSLAGVALLLVADGLRRRLDAAWLLACGFLGAGIVFSLLKGADYEEALGLAVTLVILLPCRRAFDRRTRLLALTPSPGWLAASAVGVAACIWLGFFAYRHVDYANGLWWSFVLNENAPRFLRASVGVVLVLAIVGLRLILRPAPASFTLPSSEELDRVEDVIQHAEGPGSAAWLAMLGDKYLLFSPSGGSFIMFGIQGASWIAMGEPVGRLDERRDLVWSFVEACHRHGGRPAFYQITPEAMPTLAEMGLAFQKLGEQAYVPLGQFDLQGPAKAKLRQTRNRGQREKLVFAVVAREEVATILDELRVISDQWLGGKNTKEKGFSLGRFDADYIRRFPVAVLRLEGRIVAFANLWMTPDHRELSIDLMRHAKDAPHGVMDLLFIELMLWGRQEGYAEFDLGMAPMAGLEARASAPVLSRAGALMFHHAEHFYNFQGLRAYKEKFAPIWRPRYLAARPGIEMARTLGDTALIIGGGMRGLISQ</sequence>
<feature type="transmembrane region" description="Helical" evidence="6">
    <location>
        <begin position="21"/>
        <end position="40"/>
    </location>
</feature>
<dbReference type="NCBIfam" id="NF033480">
    <property type="entry name" value="bifunc_MprF"/>
    <property type="match status" value="1"/>
</dbReference>
<feature type="transmembrane region" description="Helical" evidence="6">
    <location>
        <begin position="218"/>
        <end position="240"/>
    </location>
</feature>
<dbReference type="PANTHER" id="PTHR34697">
    <property type="entry name" value="PHOSPHATIDYLGLYCEROL LYSYLTRANSFERASE"/>
    <property type="match status" value="1"/>
</dbReference>
<evidence type="ECO:0000313" key="9">
    <source>
        <dbReference type="Proteomes" id="UP000321272"/>
    </source>
</evidence>
<feature type="transmembrane region" description="Helical" evidence="6">
    <location>
        <begin position="426"/>
        <end position="443"/>
    </location>
</feature>
<dbReference type="GO" id="GO:0005886">
    <property type="term" value="C:plasma membrane"/>
    <property type="evidence" value="ECO:0007669"/>
    <property type="project" value="UniProtKB-SubCell"/>
</dbReference>
<dbReference type="InterPro" id="IPR016181">
    <property type="entry name" value="Acyl_CoA_acyltransferase"/>
</dbReference>
<gene>
    <name evidence="8" type="primary">mprF</name>
    <name evidence="8" type="ORF">FGL86_10730</name>
</gene>
<dbReference type="InterPro" id="IPR024320">
    <property type="entry name" value="LPG_synthase_C"/>
</dbReference>
<organism evidence="8 9">
    <name type="scientific">Pistricoccus aurantiacus</name>
    <dbReference type="NCBI Taxonomy" id="1883414"/>
    <lineage>
        <taxon>Bacteria</taxon>
        <taxon>Pseudomonadati</taxon>
        <taxon>Pseudomonadota</taxon>
        <taxon>Gammaproteobacteria</taxon>
        <taxon>Oceanospirillales</taxon>
        <taxon>Halomonadaceae</taxon>
        <taxon>Pistricoccus</taxon>
    </lineage>
</organism>
<evidence type="ECO:0000256" key="3">
    <source>
        <dbReference type="ARBA" id="ARBA00022692"/>
    </source>
</evidence>
<dbReference type="GO" id="GO:0016755">
    <property type="term" value="F:aminoacyltransferase activity"/>
    <property type="evidence" value="ECO:0007669"/>
    <property type="project" value="TreeGrafter"/>
</dbReference>
<feature type="transmembrane region" description="Helical" evidence="6">
    <location>
        <begin position="52"/>
        <end position="78"/>
    </location>
</feature>
<feature type="transmembrane region" description="Helical" evidence="6">
    <location>
        <begin position="98"/>
        <end position="117"/>
    </location>
</feature>
<dbReference type="Proteomes" id="UP000321272">
    <property type="component" value="Chromosome"/>
</dbReference>
<feature type="transmembrane region" description="Helical" evidence="6">
    <location>
        <begin position="366"/>
        <end position="389"/>
    </location>
</feature>
<evidence type="ECO:0000256" key="6">
    <source>
        <dbReference type="SAM" id="Phobius"/>
    </source>
</evidence>
<name>A0A5B8ST78_9GAMM</name>
<feature type="transmembrane region" description="Helical" evidence="6">
    <location>
        <begin position="252"/>
        <end position="279"/>
    </location>
</feature>
<feature type="domain" description="Phosphatidylglycerol lysyltransferase C-terminal" evidence="7">
    <location>
        <begin position="548"/>
        <end position="832"/>
    </location>
</feature>
<evidence type="ECO:0000313" key="8">
    <source>
        <dbReference type="EMBL" id="QEA39504.1"/>
    </source>
</evidence>
<evidence type="ECO:0000256" key="2">
    <source>
        <dbReference type="ARBA" id="ARBA00022475"/>
    </source>
</evidence>
<accession>A0A5B8ST78</accession>
<evidence type="ECO:0000256" key="5">
    <source>
        <dbReference type="ARBA" id="ARBA00023136"/>
    </source>
</evidence>
<dbReference type="OrthoDB" id="145485at2"/>
<dbReference type="GO" id="GO:0055091">
    <property type="term" value="P:phospholipid homeostasis"/>
    <property type="evidence" value="ECO:0007669"/>
    <property type="project" value="TreeGrafter"/>
</dbReference>
<dbReference type="EMBL" id="CP042382">
    <property type="protein sequence ID" value="QEA39504.1"/>
    <property type="molecule type" value="Genomic_DNA"/>
</dbReference>
<keyword evidence="2" id="KW-1003">Cell membrane</keyword>
<dbReference type="KEGG" id="paur:FGL86_10730"/>
<dbReference type="SUPFAM" id="SSF55729">
    <property type="entry name" value="Acyl-CoA N-acyltransferases (Nat)"/>
    <property type="match status" value="1"/>
</dbReference>
<protein>
    <submittedName>
        <fullName evidence="8">Bifunctional lysylphosphatidylglycerol flippase/synthetase MprF</fullName>
    </submittedName>
</protein>
<evidence type="ECO:0000256" key="4">
    <source>
        <dbReference type="ARBA" id="ARBA00022989"/>
    </source>
</evidence>
<keyword evidence="3 6" id="KW-0812">Transmembrane</keyword>
<feature type="transmembrane region" description="Helical" evidence="6">
    <location>
        <begin position="455"/>
        <end position="479"/>
    </location>
</feature>
<keyword evidence="4 6" id="KW-1133">Transmembrane helix</keyword>
<keyword evidence="9" id="KW-1185">Reference proteome</keyword>
<keyword evidence="5 6" id="KW-0472">Membrane</keyword>
<evidence type="ECO:0000256" key="1">
    <source>
        <dbReference type="ARBA" id="ARBA00004651"/>
    </source>
</evidence>
<dbReference type="RefSeq" id="WP_147184555.1">
    <property type="nucleotide sequence ID" value="NZ_CP042382.1"/>
</dbReference>
<feature type="transmembrane region" description="Helical" evidence="6">
    <location>
        <begin position="173"/>
        <end position="198"/>
    </location>
</feature>
<dbReference type="PANTHER" id="PTHR34697:SF2">
    <property type="entry name" value="PHOSPHATIDYLGLYCEROL LYSYLTRANSFERASE"/>
    <property type="match status" value="1"/>
</dbReference>
<dbReference type="Pfam" id="PF09924">
    <property type="entry name" value="LPG_synthase_C"/>
    <property type="match status" value="1"/>
</dbReference>